<name>A0A5M3T9S9_LIMPL</name>
<dbReference type="EMBL" id="BIMW01000105">
    <property type="protein sequence ID" value="GCE94748.1"/>
    <property type="molecule type" value="Genomic_DNA"/>
</dbReference>
<gene>
    <name evidence="1" type="ORF">NIES46_28080</name>
</gene>
<dbReference type="InterPro" id="IPR011990">
    <property type="entry name" value="TPR-like_helical_dom_sf"/>
</dbReference>
<dbReference type="RefSeq" id="WP_014277095.1">
    <property type="nucleotide sequence ID" value="NZ_BIMW01000105.1"/>
</dbReference>
<dbReference type="Pfam" id="PF14559">
    <property type="entry name" value="TPR_19"/>
    <property type="match status" value="1"/>
</dbReference>
<dbReference type="Proteomes" id="UP000326169">
    <property type="component" value="Unassembled WGS sequence"/>
</dbReference>
<dbReference type="Gene3D" id="1.25.40.10">
    <property type="entry name" value="Tetratricopeptide repeat domain"/>
    <property type="match status" value="1"/>
</dbReference>
<evidence type="ECO:0000313" key="1">
    <source>
        <dbReference type="EMBL" id="GCE94748.1"/>
    </source>
</evidence>
<accession>A0A5M3T9S9</accession>
<evidence type="ECO:0000313" key="2">
    <source>
        <dbReference type="Proteomes" id="UP000326169"/>
    </source>
</evidence>
<reference evidence="1 2" key="1">
    <citation type="journal article" date="2019" name="J Genomics">
        <title>The Draft Genome of a Hydrogen-producing Cyanobacterium, Arthrospira platensis NIES-46.</title>
        <authorList>
            <person name="Suzuki S."/>
            <person name="Yamaguchi H."/>
            <person name="Kawachi M."/>
        </authorList>
    </citation>
    <scope>NUCLEOTIDE SEQUENCE [LARGE SCALE GENOMIC DNA]</scope>
    <source>
        <strain evidence="1 2">NIES-46</strain>
    </source>
</reference>
<keyword evidence="2" id="KW-1185">Reference proteome</keyword>
<dbReference type="GeneID" id="301683636"/>
<protein>
    <recommendedName>
        <fullName evidence="3">Cyclic nucleotide-binding protein</fullName>
    </recommendedName>
</protein>
<comment type="caution">
    <text evidence="1">The sequence shown here is derived from an EMBL/GenBank/DDBJ whole genome shotgun (WGS) entry which is preliminary data.</text>
</comment>
<dbReference type="SUPFAM" id="SSF48452">
    <property type="entry name" value="TPR-like"/>
    <property type="match status" value="1"/>
</dbReference>
<proteinExistence type="predicted"/>
<organism evidence="1 2">
    <name type="scientific">Limnospira platensis NIES-46</name>
    <dbReference type="NCBI Taxonomy" id="1236695"/>
    <lineage>
        <taxon>Bacteria</taxon>
        <taxon>Bacillati</taxon>
        <taxon>Cyanobacteriota</taxon>
        <taxon>Cyanophyceae</taxon>
        <taxon>Oscillatoriophycideae</taxon>
        <taxon>Oscillatoriales</taxon>
        <taxon>Sirenicapillariaceae</taxon>
        <taxon>Limnospira</taxon>
    </lineage>
</organism>
<evidence type="ECO:0008006" key="3">
    <source>
        <dbReference type="Google" id="ProtNLM"/>
    </source>
</evidence>
<sequence>MKEIDQVVAALESQDYRGAAKLLKKLQKESPQNPWVQFYVGRWYEATDKLASAEKVYRKLLKTTTNPKVIDQARQGVKRLETIEQQRRQNAIADAKANPRNCEPGVLILEPIPSEYKPEAAKILARILKTDAYSARMQLQSRGWRLYKTGEMGELAVYGQEMRSANIPVFWVSLTDLEKLHVFRVCYVQSLQPQLGVVCLDESDRLGMLNLNWSEVSQRVEGLLPLFAETMDYDPRRSRGDRFRHKEVTQDYAKIYDLHLPGRNSIIRFCDVTYDFNQAIKLEKVDHQQTARLQWNSLLDRLNQNLKNIPVSSEFTPFAETVLDYTQLLSRIKSYIDLDRKSETPWDSAFQLYSGLVFLKLSQH</sequence>